<protein>
    <submittedName>
        <fullName evidence="1">Uncharacterized protein</fullName>
    </submittedName>
</protein>
<sequence>MEEAGQAKKQVLLYDEFEEFGAHQEPDKALEKALLAGDTWMDAWTEAPEDPYIQALKGM</sequence>
<dbReference type="EMBL" id="VDLU01000001">
    <property type="protein sequence ID" value="TNJ30382.1"/>
    <property type="molecule type" value="Genomic_DNA"/>
</dbReference>
<accession>A0A4Z1SX67</accession>
<evidence type="ECO:0000313" key="1">
    <source>
        <dbReference type="EMBL" id="TNJ30382.1"/>
    </source>
</evidence>
<dbReference type="VEuPathDB" id="GiardiaDB:GMRT_13084"/>
<reference evidence="1 2" key="1">
    <citation type="submission" date="2019-05" db="EMBL/GenBank/DDBJ databases">
        <title>The compact genome of Giardia muris reveals important steps in the evolution of intestinal protozoan parasites.</title>
        <authorList>
            <person name="Xu F."/>
            <person name="Jimenez-Gonzalez A."/>
            <person name="Einarsson E."/>
            <person name="Astvaldsson A."/>
            <person name="Peirasmaki D."/>
            <person name="Eckmann L."/>
            <person name="Andersson J.O."/>
            <person name="Svard S.G."/>
            <person name="Jerlstrom-Hultqvist J."/>
        </authorList>
    </citation>
    <scope>NUCLEOTIDE SEQUENCE [LARGE SCALE GENOMIC DNA]</scope>
    <source>
        <strain evidence="1 2">Roberts-Thomson</strain>
    </source>
</reference>
<name>A0A4Z1SX67_GIAMU</name>
<evidence type="ECO:0000313" key="2">
    <source>
        <dbReference type="Proteomes" id="UP000315496"/>
    </source>
</evidence>
<organism evidence="1 2">
    <name type="scientific">Giardia muris</name>
    <dbReference type="NCBI Taxonomy" id="5742"/>
    <lineage>
        <taxon>Eukaryota</taxon>
        <taxon>Metamonada</taxon>
        <taxon>Diplomonadida</taxon>
        <taxon>Hexamitidae</taxon>
        <taxon>Giardiinae</taxon>
        <taxon>Giardia</taxon>
    </lineage>
</organism>
<gene>
    <name evidence="1" type="ORF">GMRT_13084</name>
</gene>
<dbReference type="Proteomes" id="UP000315496">
    <property type="component" value="Chromosome 1"/>
</dbReference>
<dbReference type="AlphaFoldDB" id="A0A4Z1SX67"/>
<keyword evidence="2" id="KW-1185">Reference proteome</keyword>
<comment type="caution">
    <text evidence="1">The sequence shown here is derived from an EMBL/GenBank/DDBJ whole genome shotgun (WGS) entry which is preliminary data.</text>
</comment>
<dbReference type="OrthoDB" id="10252366at2759"/>
<proteinExistence type="predicted"/>